<dbReference type="Proteomes" id="UP000284842">
    <property type="component" value="Unassembled WGS sequence"/>
</dbReference>
<feature type="region of interest" description="Disordered" evidence="1">
    <location>
        <begin position="25"/>
        <end position="66"/>
    </location>
</feature>
<sequence length="245" mass="27276">MDVDSALNFVDIAAAQLEALSQPTSTLHDSIHAPPTEEPFAQPTPTSGYFPQPNSFPSAPPDANDHEQNRDMLWRAVLALGRSMENMNMNSNSQQQALSALVHRIADRPSTTGSGAPKHREPRVFNGRTDQLDAFLREVNNASTSNVALFPLIVIVRFTLDSTLAMELPLPALVQAFKSRFQDPDQYASAIRKMRKLRQTGSCAAFTNQYAELLAELDWSEQTKIQEYYVRLKDGVKITLCNRKG</sequence>
<dbReference type="Pfam" id="PF03732">
    <property type="entry name" value="Retrotrans_gag"/>
    <property type="match status" value="1"/>
</dbReference>
<evidence type="ECO:0000256" key="1">
    <source>
        <dbReference type="SAM" id="MobiDB-lite"/>
    </source>
</evidence>
<proteinExistence type="predicted"/>
<keyword evidence="4" id="KW-1185">Reference proteome</keyword>
<evidence type="ECO:0000259" key="2">
    <source>
        <dbReference type="Pfam" id="PF03732"/>
    </source>
</evidence>
<gene>
    <name evidence="3" type="ORF">CVT24_001372</name>
</gene>
<dbReference type="STRING" id="181874.A0A409YZ22"/>
<feature type="domain" description="Retrotransposon gag" evidence="2">
    <location>
        <begin position="173"/>
        <end position="229"/>
    </location>
</feature>
<evidence type="ECO:0000313" key="4">
    <source>
        <dbReference type="Proteomes" id="UP000284842"/>
    </source>
</evidence>
<comment type="caution">
    <text evidence="3">The sequence shown here is derived from an EMBL/GenBank/DDBJ whole genome shotgun (WGS) entry which is preliminary data.</text>
</comment>
<reference evidence="3 4" key="1">
    <citation type="journal article" date="2018" name="Evol. Lett.">
        <title>Horizontal gene cluster transfer increased hallucinogenic mushroom diversity.</title>
        <authorList>
            <person name="Reynolds H.T."/>
            <person name="Vijayakumar V."/>
            <person name="Gluck-Thaler E."/>
            <person name="Korotkin H.B."/>
            <person name="Matheny P.B."/>
            <person name="Slot J.C."/>
        </authorList>
    </citation>
    <scope>NUCLEOTIDE SEQUENCE [LARGE SCALE GENOMIC DNA]</scope>
    <source>
        <strain evidence="3 4">2629</strain>
    </source>
</reference>
<protein>
    <recommendedName>
        <fullName evidence="2">Retrotransposon gag domain-containing protein</fullName>
    </recommendedName>
</protein>
<feature type="compositionally biased region" description="Polar residues" evidence="1">
    <location>
        <begin position="43"/>
        <end position="57"/>
    </location>
</feature>
<evidence type="ECO:0000313" key="3">
    <source>
        <dbReference type="EMBL" id="PPR08208.1"/>
    </source>
</evidence>
<dbReference type="EMBL" id="NHTK01000072">
    <property type="protein sequence ID" value="PPR08208.1"/>
    <property type="molecule type" value="Genomic_DNA"/>
</dbReference>
<dbReference type="InterPro" id="IPR005162">
    <property type="entry name" value="Retrotrans_gag_dom"/>
</dbReference>
<accession>A0A409YZ22</accession>
<dbReference type="AlphaFoldDB" id="A0A409YZ22"/>
<feature type="non-terminal residue" evidence="3">
    <location>
        <position position="245"/>
    </location>
</feature>
<dbReference type="OrthoDB" id="5582182at2759"/>
<organism evidence="3 4">
    <name type="scientific">Panaeolus cyanescens</name>
    <dbReference type="NCBI Taxonomy" id="181874"/>
    <lineage>
        <taxon>Eukaryota</taxon>
        <taxon>Fungi</taxon>
        <taxon>Dikarya</taxon>
        <taxon>Basidiomycota</taxon>
        <taxon>Agaricomycotina</taxon>
        <taxon>Agaricomycetes</taxon>
        <taxon>Agaricomycetidae</taxon>
        <taxon>Agaricales</taxon>
        <taxon>Agaricineae</taxon>
        <taxon>Galeropsidaceae</taxon>
        <taxon>Panaeolus</taxon>
    </lineage>
</organism>
<dbReference type="InParanoid" id="A0A409YZ22"/>
<name>A0A409YZ22_9AGAR</name>